<sequence length="530" mass="56700">MKSVVVPLLLCAAVLAAGPMPVGVIDTVGGTTYDDQNSGPALQWVINDPAYGIHVTWMYANSATPWSDRTMQYNFFDRNTSAWNWLDPDFMVSGTNSQFRKTGFGTLEIDPVDGSARIAAHYAAGMPGFTPVVVDDLAPGAGIFNEWLGAPSLTEYFLPVMAIPSDGSTNLLLIRFAASDNLYYARSTTWGSWDSPVFWNVASAFGHNLVASRASNRLLATWMSGNGADLALSYRFSSDGGANWDTTRKLTPPSVFGTDSGTVCFIGATPLFDKDDNWRLVTTLVPLVTDSALQNPAQIWVYNSGTSEWHFIHGAGAQNLSGEIGGNAAYCGRPSLGQNPTSGAFYCAWEEFDSTNFEPSTGRLRADIFVASSPDGTTWSSPTRVTSSDATSKRFPFLARNCSGDSLAISFEQDSIAGFNTGGTGVISRNPICVWRGTVSGAVSELRPSPLAPRPLLTATIARGVLNLQSPISNLQSEIVLLDASGRTVLSLRPGPNDVTALVPGIYFVREESPTAGRVSPAVRKVAVLR</sequence>
<dbReference type="AlphaFoldDB" id="A0A937XJS3"/>
<protein>
    <submittedName>
        <fullName evidence="2">T9SS type A sorting domain-containing protein</fullName>
    </submittedName>
</protein>
<evidence type="ECO:0000313" key="2">
    <source>
        <dbReference type="EMBL" id="MBM3332395.1"/>
    </source>
</evidence>
<organism evidence="2 3">
    <name type="scientific">candidate division WOR-3 bacterium</name>
    <dbReference type="NCBI Taxonomy" id="2052148"/>
    <lineage>
        <taxon>Bacteria</taxon>
        <taxon>Bacteria division WOR-3</taxon>
    </lineage>
</organism>
<gene>
    <name evidence="2" type="ORF">FJY68_11210</name>
</gene>
<dbReference type="Proteomes" id="UP000779900">
    <property type="component" value="Unassembled WGS sequence"/>
</dbReference>
<evidence type="ECO:0000313" key="3">
    <source>
        <dbReference type="Proteomes" id="UP000779900"/>
    </source>
</evidence>
<reference evidence="2" key="1">
    <citation type="submission" date="2019-03" db="EMBL/GenBank/DDBJ databases">
        <title>Lake Tanganyika Metagenome-Assembled Genomes (MAGs).</title>
        <authorList>
            <person name="Tran P."/>
        </authorList>
    </citation>
    <scope>NUCLEOTIDE SEQUENCE</scope>
    <source>
        <strain evidence="2">K_DeepCast_150m_m2_040</strain>
    </source>
</reference>
<dbReference type="SUPFAM" id="SSF50939">
    <property type="entry name" value="Sialidases"/>
    <property type="match status" value="1"/>
</dbReference>
<dbReference type="InterPro" id="IPR036278">
    <property type="entry name" value="Sialidase_sf"/>
</dbReference>
<feature type="signal peptide" evidence="1">
    <location>
        <begin position="1"/>
        <end position="17"/>
    </location>
</feature>
<evidence type="ECO:0000256" key="1">
    <source>
        <dbReference type="SAM" id="SignalP"/>
    </source>
</evidence>
<name>A0A937XJS3_UNCW3</name>
<keyword evidence="1" id="KW-0732">Signal</keyword>
<comment type="caution">
    <text evidence="2">The sequence shown here is derived from an EMBL/GenBank/DDBJ whole genome shotgun (WGS) entry which is preliminary data.</text>
</comment>
<proteinExistence type="predicted"/>
<accession>A0A937XJS3</accession>
<feature type="chain" id="PRO_5037393610" evidence="1">
    <location>
        <begin position="18"/>
        <end position="530"/>
    </location>
</feature>
<dbReference type="EMBL" id="VGIR01000082">
    <property type="protein sequence ID" value="MBM3332395.1"/>
    <property type="molecule type" value="Genomic_DNA"/>
</dbReference>